<evidence type="ECO:0000313" key="2">
    <source>
        <dbReference type="Proteomes" id="UP000095576"/>
    </source>
</evidence>
<accession>A0A174NTH7</accession>
<organism evidence="1 2">
    <name type="scientific">Bacteroides thetaiotaomicron</name>
    <dbReference type="NCBI Taxonomy" id="818"/>
    <lineage>
        <taxon>Bacteria</taxon>
        <taxon>Pseudomonadati</taxon>
        <taxon>Bacteroidota</taxon>
        <taxon>Bacteroidia</taxon>
        <taxon>Bacteroidales</taxon>
        <taxon>Bacteroidaceae</taxon>
        <taxon>Bacteroides</taxon>
    </lineage>
</organism>
<name>A0A174NTH7_BACT4</name>
<sequence>MLMSVDGKISTGAVDELDVDREFPRINGMKEGVYQYYEIEKTTDLWSLNSDA</sequence>
<evidence type="ECO:0000313" key="1">
    <source>
        <dbReference type="EMBL" id="CUP49948.1"/>
    </source>
</evidence>
<dbReference type="Proteomes" id="UP000095576">
    <property type="component" value="Unassembled WGS sequence"/>
</dbReference>
<dbReference type="AlphaFoldDB" id="A0A174NTH7"/>
<dbReference type="RefSeq" id="WP_225665436.1">
    <property type="nucleotide sequence ID" value="NZ_CP103077.1"/>
</dbReference>
<protein>
    <submittedName>
        <fullName evidence="1">Uncharacterized protein</fullName>
    </submittedName>
</protein>
<dbReference type="EMBL" id="CZAP01000006">
    <property type="protein sequence ID" value="CUP49948.1"/>
    <property type="molecule type" value="Genomic_DNA"/>
</dbReference>
<gene>
    <name evidence="1" type="ORF">ERS852511_02308</name>
</gene>
<proteinExistence type="predicted"/>
<reference evidence="1 2" key="1">
    <citation type="submission" date="2015-09" db="EMBL/GenBank/DDBJ databases">
        <authorList>
            <consortium name="Pathogen Informatics"/>
        </authorList>
    </citation>
    <scope>NUCLEOTIDE SEQUENCE [LARGE SCALE GENOMIC DNA]</scope>
    <source>
        <strain evidence="1 2">2789STDY5834899</strain>
    </source>
</reference>